<keyword evidence="1" id="KW-0472">Membrane</keyword>
<feature type="transmembrane region" description="Helical" evidence="1">
    <location>
        <begin position="38"/>
        <end position="64"/>
    </location>
</feature>
<accession>A0A284S422</accession>
<protein>
    <recommendedName>
        <fullName evidence="2">Ubiquitin 3 binding protein But2 C-terminal domain-containing protein</fullName>
    </recommendedName>
</protein>
<dbReference type="AlphaFoldDB" id="A0A284S422"/>
<evidence type="ECO:0000313" key="4">
    <source>
        <dbReference type="Proteomes" id="UP000219338"/>
    </source>
</evidence>
<evidence type="ECO:0000259" key="2">
    <source>
        <dbReference type="Pfam" id="PF09792"/>
    </source>
</evidence>
<keyword evidence="4" id="KW-1185">Reference proteome</keyword>
<sequence length="286" mass="31656">MPEGLEGYAALSSHDPSAGSDDQEKCSDQLGFSSLEVLAYRFVIIASAITVLSGICNVAILWVYNARGSTPHLLHDLPRPNPYIGLERATLNPLSPEPQHIMNFPILAAQVNSEEVDKVYFDVPSLKTPYGTVYPRKSNFTVSSEVSMILQFRVMDFGMEHCTLMGAIPSAADLERSAKSVPVVSSETAKIEVWFLDDNDVQLNADTLSYSKRPRRKALAGVWGATPDQRVQISDTFECSSRSLLTFEFVCTEPECYMHFTQDEDEPIMAAFISQASSIKKTDQGR</sequence>
<dbReference type="OrthoDB" id="3350619at2759"/>
<dbReference type="Pfam" id="PF09792">
    <property type="entry name" value="But2"/>
    <property type="match status" value="1"/>
</dbReference>
<dbReference type="Proteomes" id="UP000219338">
    <property type="component" value="Unassembled WGS sequence"/>
</dbReference>
<reference evidence="4" key="1">
    <citation type="journal article" date="2017" name="Nat. Ecol. Evol.">
        <title>Genome expansion and lineage-specific genetic innovations in the forest pathogenic fungi Armillaria.</title>
        <authorList>
            <person name="Sipos G."/>
            <person name="Prasanna A.N."/>
            <person name="Walter M.C."/>
            <person name="O'Connor E."/>
            <person name="Balint B."/>
            <person name="Krizsan K."/>
            <person name="Kiss B."/>
            <person name="Hess J."/>
            <person name="Varga T."/>
            <person name="Slot J."/>
            <person name="Riley R."/>
            <person name="Boka B."/>
            <person name="Rigling D."/>
            <person name="Barry K."/>
            <person name="Lee J."/>
            <person name="Mihaltcheva S."/>
            <person name="LaButti K."/>
            <person name="Lipzen A."/>
            <person name="Waldron R."/>
            <person name="Moloney N.M."/>
            <person name="Sperisen C."/>
            <person name="Kredics L."/>
            <person name="Vagvoelgyi C."/>
            <person name="Patrignani A."/>
            <person name="Fitzpatrick D."/>
            <person name="Nagy I."/>
            <person name="Doyle S."/>
            <person name="Anderson J.B."/>
            <person name="Grigoriev I.V."/>
            <person name="Gueldener U."/>
            <person name="Muensterkoetter M."/>
            <person name="Nagy L.G."/>
        </authorList>
    </citation>
    <scope>NUCLEOTIDE SEQUENCE [LARGE SCALE GENOMIC DNA]</scope>
    <source>
        <strain evidence="4">C18/9</strain>
    </source>
</reference>
<keyword evidence="1" id="KW-1133">Transmembrane helix</keyword>
<feature type="domain" description="Ubiquitin 3 binding protein But2 C-terminal" evidence="2">
    <location>
        <begin position="132"/>
        <end position="264"/>
    </location>
</feature>
<evidence type="ECO:0000313" key="3">
    <source>
        <dbReference type="EMBL" id="SJL15716.1"/>
    </source>
</evidence>
<name>A0A284S422_ARMOS</name>
<proteinExistence type="predicted"/>
<keyword evidence="1" id="KW-0812">Transmembrane</keyword>
<dbReference type="InterPro" id="IPR018620">
    <property type="entry name" value="Ubiquitin3-bd_protein_But2_C"/>
</dbReference>
<dbReference type="OMA" id="ICNVAIL"/>
<dbReference type="EMBL" id="FUEG01000030">
    <property type="protein sequence ID" value="SJL15716.1"/>
    <property type="molecule type" value="Genomic_DNA"/>
</dbReference>
<organism evidence="3 4">
    <name type="scientific">Armillaria ostoyae</name>
    <name type="common">Armillaria root rot fungus</name>
    <dbReference type="NCBI Taxonomy" id="47428"/>
    <lineage>
        <taxon>Eukaryota</taxon>
        <taxon>Fungi</taxon>
        <taxon>Dikarya</taxon>
        <taxon>Basidiomycota</taxon>
        <taxon>Agaricomycotina</taxon>
        <taxon>Agaricomycetes</taxon>
        <taxon>Agaricomycetidae</taxon>
        <taxon>Agaricales</taxon>
        <taxon>Marasmiineae</taxon>
        <taxon>Physalacriaceae</taxon>
        <taxon>Armillaria</taxon>
    </lineage>
</organism>
<evidence type="ECO:0000256" key="1">
    <source>
        <dbReference type="SAM" id="Phobius"/>
    </source>
</evidence>
<gene>
    <name evidence="3" type="ORF">ARMOST_19220</name>
</gene>